<organism evidence="1 2">
    <name type="scientific">Sporofaciens musculi</name>
    <dbReference type="NCBI Taxonomy" id="2681861"/>
    <lineage>
        <taxon>Bacteria</taxon>
        <taxon>Bacillati</taxon>
        <taxon>Bacillota</taxon>
        <taxon>Clostridia</taxon>
        <taxon>Lachnospirales</taxon>
        <taxon>Lachnospiraceae</taxon>
        <taxon>Sporofaciens</taxon>
    </lineage>
</organism>
<proteinExistence type="predicted"/>
<name>A0A7X3MGN4_9FIRM</name>
<gene>
    <name evidence="1" type="ORF">GN277_11075</name>
</gene>
<protein>
    <submittedName>
        <fullName evidence="1">Uncharacterized protein</fullName>
    </submittedName>
</protein>
<comment type="caution">
    <text evidence="1">The sequence shown here is derived from an EMBL/GenBank/DDBJ whole genome shotgun (WGS) entry which is preliminary data.</text>
</comment>
<sequence length="90" mass="10771">MKKIILPNCLEVSYAVDNDFRKWYARYFGIRICEPNRLATENAEQTVVLITSRYPFRIEEQLEGMGISHYYSSFLFLEEYIGEHQFMVTF</sequence>
<dbReference type="AlphaFoldDB" id="A0A7X3MGN4"/>
<dbReference type="RefSeq" id="WP_159751089.1">
    <property type="nucleotide sequence ID" value="NZ_WUQX01000001.1"/>
</dbReference>
<reference evidence="1 2" key="1">
    <citation type="submission" date="2019-12" db="EMBL/GenBank/DDBJ databases">
        <title>Sporaefaciens musculi gen. nov., sp. nov., a novel bacterium isolated from the caecum of an obese mouse.</title>
        <authorList>
            <person name="Rasmussen T.S."/>
            <person name="Streidl T."/>
            <person name="Hitch T.C.A."/>
            <person name="Wortmann E."/>
            <person name="Deptula P."/>
            <person name="Hansen M."/>
            <person name="Nielsen D.S."/>
            <person name="Clavel T."/>
            <person name="Vogensen F.K."/>
        </authorList>
    </citation>
    <scope>NUCLEOTIDE SEQUENCE [LARGE SCALE GENOMIC DNA]</scope>
    <source>
        <strain evidence="1 2">WCA-9-b2</strain>
    </source>
</reference>
<evidence type="ECO:0000313" key="1">
    <source>
        <dbReference type="EMBL" id="MXP75905.1"/>
    </source>
</evidence>
<keyword evidence="2" id="KW-1185">Reference proteome</keyword>
<accession>A0A7X3MGN4</accession>
<evidence type="ECO:0000313" key="2">
    <source>
        <dbReference type="Proteomes" id="UP000460412"/>
    </source>
</evidence>
<dbReference type="Proteomes" id="UP000460412">
    <property type="component" value="Unassembled WGS sequence"/>
</dbReference>
<dbReference type="EMBL" id="WUQX01000001">
    <property type="protein sequence ID" value="MXP75905.1"/>
    <property type="molecule type" value="Genomic_DNA"/>
</dbReference>